<evidence type="ECO:0000313" key="4">
    <source>
        <dbReference type="EMBL" id="WZF89090.1"/>
    </source>
</evidence>
<sequence>MRRGWFFVFLIVLFSTVLHIPITRSTETVRITTGHWPPYLDKDLPGGGFLARIIRESFALEGIEVRFSYFPWSRALALVHSPDYEASAVWSCTEDRSREFVFSAALIPYGWYFYYRAGQPFDWETLTDLQGMTVGLTQDYSYGETLADVIKSGLVYGDVTTSDLANLKKLLLGRIDLFPMDPVVGEVMIVQQLGPVAASRLTFHPKPVRTSFFRLPFSRNDEKSARLIQAFNKGLASLRESGRYKAIIDEALEAYRSPKAEAILRERLANWEEEPGPCS</sequence>
<protein>
    <submittedName>
        <fullName evidence="4">Transporter substrate-binding domain-containing protein</fullName>
    </submittedName>
</protein>
<comment type="similarity">
    <text evidence="1">Belongs to the bacterial solute-binding protein 3 family.</text>
</comment>
<evidence type="ECO:0000313" key="5">
    <source>
        <dbReference type="Proteomes" id="UP001475781"/>
    </source>
</evidence>
<name>A0ABZ2W3F2_9GAMM</name>
<dbReference type="RefSeq" id="WP_117617125.1">
    <property type="nucleotide sequence ID" value="NZ_CP101118.1"/>
</dbReference>
<evidence type="ECO:0000256" key="2">
    <source>
        <dbReference type="ARBA" id="ARBA00022729"/>
    </source>
</evidence>
<proteinExistence type="inferred from homology"/>
<accession>A0ABZ2W3F2</accession>
<dbReference type="InterPro" id="IPR001638">
    <property type="entry name" value="Solute-binding_3/MltF_N"/>
</dbReference>
<dbReference type="Pfam" id="PF00497">
    <property type="entry name" value="SBP_bac_3"/>
    <property type="match status" value="1"/>
</dbReference>
<dbReference type="Proteomes" id="UP001475781">
    <property type="component" value="Chromosome"/>
</dbReference>
<evidence type="ECO:0000256" key="1">
    <source>
        <dbReference type="ARBA" id="ARBA00010333"/>
    </source>
</evidence>
<dbReference type="SUPFAM" id="SSF53850">
    <property type="entry name" value="Periplasmic binding protein-like II"/>
    <property type="match status" value="1"/>
</dbReference>
<reference evidence="4 5" key="1">
    <citation type="submission" date="2022-07" db="EMBL/GenBank/DDBJ databases">
        <title>A copper resistant bacterium isolated from sediment samples of deep sea hydrothermal areas.</title>
        <authorList>
            <person name="Zeng X."/>
        </authorList>
    </citation>
    <scope>NUCLEOTIDE SEQUENCE [LARGE SCALE GENOMIC DNA]</scope>
    <source>
        <strain evidence="5">CuT 6</strain>
    </source>
</reference>
<organism evidence="4 5">
    <name type="scientific">Marinobacter metalliresistant</name>
    <dbReference type="NCBI Taxonomy" id="2961995"/>
    <lineage>
        <taxon>Bacteria</taxon>
        <taxon>Pseudomonadati</taxon>
        <taxon>Pseudomonadota</taxon>
        <taxon>Gammaproteobacteria</taxon>
        <taxon>Pseudomonadales</taxon>
        <taxon>Marinobacteraceae</taxon>
        <taxon>Marinobacter</taxon>
    </lineage>
</organism>
<dbReference type="Gene3D" id="3.40.190.10">
    <property type="entry name" value="Periplasmic binding protein-like II"/>
    <property type="match status" value="2"/>
</dbReference>
<gene>
    <name evidence="4" type="ORF">NLK58_02435</name>
</gene>
<dbReference type="EMBL" id="CP101118">
    <property type="protein sequence ID" value="WZF89090.1"/>
    <property type="molecule type" value="Genomic_DNA"/>
</dbReference>
<evidence type="ECO:0000259" key="3">
    <source>
        <dbReference type="Pfam" id="PF00497"/>
    </source>
</evidence>
<dbReference type="PANTHER" id="PTHR35936">
    <property type="entry name" value="MEMBRANE-BOUND LYTIC MUREIN TRANSGLYCOSYLASE F"/>
    <property type="match status" value="1"/>
</dbReference>
<keyword evidence="2" id="KW-0732">Signal</keyword>
<feature type="domain" description="Solute-binding protein family 3/N-terminal" evidence="3">
    <location>
        <begin position="34"/>
        <end position="250"/>
    </location>
</feature>
<dbReference type="PANTHER" id="PTHR35936:SF25">
    <property type="entry name" value="ABC TRANSPORTER SUBSTRATE-BINDING PROTEIN"/>
    <property type="match status" value="1"/>
</dbReference>
<keyword evidence="5" id="KW-1185">Reference proteome</keyword>